<comment type="caution">
    <text evidence="4">The sequence shown here is derived from an EMBL/GenBank/DDBJ whole genome shotgun (WGS) entry which is preliminary data.</text>
</comment>
<protein>
    <submittedName>
        <fullName evidence="4">BamA/TamA family outer membrane protein</fullName>
    </submittedName>
</protein>
<evidence type="ECO:0000256" key="1">
    <source>
        <dbReference type="ARBA" id="ARBA00004370"/>
    </source>
</evidence>
<comment type="subcellular location">
    <subcellularLocation>
        <location evidence="1">Membrane</location>
    </subcellularLocation>
</comment>
<accession>A0A8J7IKB5</accession>
<dbReference type="EMBL" id="JAELVR010000013">
    <property type="protein sequence ID" value="MBJ6373442.1"/>
    <property type="molecule type" value="Genomic_DNA"/>
</dbReference>
<dbReference type="Pfam" id="PF01103">
    <property type="entry name" value="Omp85"/>
    <property type="match status" value="1"/>
</dbReference>
<dbReference type="RefSeq" id="WP_199026313.1">
    <property type="nucleotide sequence ID" value="NZ_JAELVR010000013.1"/>
</dbReference>
<dbReference type="Proteomes" id="UP000619079">
    <property type="component" value="Unassembled WGS sequence"/>
</dbReference>
<dbReference type="Gene3D" id="2.40.160.50">
    <property type="entry name" value="membrane protein fhac: a member of the omp85/tpsb transporter family"/>
    <property type="match status" value="1"/>
</dbReference>
<dbReference type="InterPro" id="IPR000184">
    <property type="entry name" value="Bac_surfAg_D15"/>
</dbReference>
<reference evidence="4" key="1">
    <citation type="submission" date="2020-12" db="EMBL/GenBank/DDBJ databases">
        <title>Sedimentitalea sp. nov., isolated from sand in Incheon.</title>
        <authorList>
            <person name="Kim W."/>
        </authorList>
    </citation>
    <scope>NUCLEOTIDE SEQUENCE</scope>
    <source>
        <strain evidence="4">CAU 1593</strain>
    </source>
</reference>
<proteinExistence type="predicted"/>
<dbReference type="AlphaFoldDB" id="A0A8J7IKB5"/>
<evidence type="ECO:0000313" key="4">
    <source>
        <dbReference type="EMBL" id="MBJ6373442.1"/>
    </source>
</evidence>
<dbReference type="GO" id="GO:0019867">
    <property type="term" value="C:outer membrane"/>
    <property type="evidence" value="ECO:0007669"/>
    <property type="project" value="InterPro"/>
</dbReference>
<feature type="domain" description="Bacterial surface antigen (D15)" evidence="3">
    <location>
        <begin position="119"/>
        <end position="330"/>
    </location>
</feature>
<name>A0A8J7IKB5_9RHOB</name>
<keyword evidence="2" id="KW-0472">Membrane</keyword>
<sequence length="380" mass="40776">MAAKPKSRATRRPGLPELSGPAIVLGLILLAFAGEAQAQDAATEDTGAADPPQAENKTGFGAGSFVAVPIPVNNPTFGTGVVLGGGYLFKADEKSDTSFIGGGVFGANEGSRAGALGGSFSFADKRYNGFGFLAAADLSYELFILGQPVRIEQDGAAVQGEFRYGFTETLSAGLSLRYVESRLSGINGTDLPEQIQDISDLSIATVGVVGQWDTRDDTFYPTTGGLLDLELTYNETSGVQNLTYTRSIIGYDHFWSLGERSVIGARLAGCAVQDRAPFYETCLLGSEIRGFSLFEFYGDQMVTAQAEYRGRINERFGYVAFAGVGDVRRNFLSFDSGTRYAGGIGGRYRVSKEFDLDVSLDLTLNDKNESFVYFYVGQSF</sequence>
<organism evidence="4 5">
    <name type="scientific">Sedimentitalea arenosa</name>
    <dbReference type="NCBI Taxonomy" id="2798803"/>
    <lineage>
        <taxon>Bacteria</taxon>
        <taxon>Pseudomonadati</taxon>
        <taxon>Pseudomonadota</taxon>
        <taxon>Alphaproteobacteria</taxon>
        <taxon>Rhodobacterales</taxon>
        <taxon>Paracoccaceae</taxon>
        <taxon>Sedimentitalea</taxon>
    </lineage>
</organism>
<evidence type="ECO:0000313" key="5">
    <source>
        <dbReference type="Proteomes" id="UP000619079"/>
    </source>
</evidence>
<keyword evidence="5" id="KW-1185">Reference proteome</keyword>
<evidence type="ECO:0000259" key="3">
    <source>
        <dbReference type="Pfam" id="PF01103"/>
    </source>
</evidence>
<gene>
    <name evidence="4" type="ORF">JF290_18090</name>
</gene>
<evidence type="ECO:0000256" key="2">
    <source>
        <dbReference type="ARBA" id="ARBA00023136"/>
    </source>
</evidence>